<reference evidence="2" key="1">
    <citation type="submission" date="2022-03" db="EMBL/GenBank/DDBJ databases">
        <title>Description of Abyssus ytuae gen. nov., sp. nov., a novel member of the family Flavobacteriaceae isolated from the sediment of Mariana Trench.</title>
        <authorList>
            <person name="Zhang J."/>
            <person name="Xu X."/>
        </authorList>
    </citation>
    <scope>NUCLEOTIDE SEQUENCE</scope>
    <source>
        <strain evidence="2">MT3330</strain>
    </source>
</reference>
<dbReference type="NCBIfam" id="TIGR03511">
    <property type="entry name" value="GldH_lipo"/>
    <property type="match status" value="1"/>
</dbReference>
<dbReference type="EMBL" id="CP094358">
    <property type="protein sequence ID" value="UOB15948.1"/>
    <property type="molecule type" value="Genomic_DNA"/>
</dbReference>
<dbReference type="RefSeq" id="WP_255841089.1">
    <property type="nucleotide sequence ID" value="NZ_CP094358.1"/>
</dbReference>
<accession>A0A9E6ZNT3</accession>
<evidence type="ECO:0000313" key="2">
    <source>
        <dbReference type="EMBL" id="UOB15948.1"/>
    </source>
</evidence>
<protein>
    <submittedName>
        <fullName evidence="2">Gliding motility lipoprotein GldH</fullName>
    </submittedName>
</protein>
<evidence type="ECO:0000313" key="3">
    <source>
        <dbReference type="Proteomes" id="UP000831290"/>
    </source>
</evidence>
<organism evidence="2 3">
    <name type="scientific">Abyssalbus ytuae</name>
    <dbReference type="NCBI Taxonomy" id="2926907"/>
    <lineage>
        <taxon>Bacteria</taxon>
        <taxon>Pseudomonadati</taxon>
        <taxon>Bacteroidota</taxon>
        <taxon>Flavobacteriia</taxon>
        <taxon>Flavobacteriales</taxon>
        <taxon>Flavobacteriaceae</taxon>
        <taxon>Abyssalbus</taxon>
    </lineage>
</organism>
<dbReference type="Proteomes" id="UP000831290">
    <property type="component" value="Chromosome"/>
</dbReference>
<dbReference type="KEGG" id="fbm:MQE35_09365"/>
<keyword evidence="3" id="KW-1185">Reference proteome</keyword>
<evidence type="ECO:0000256" key="1">
    <source>
        <dbReference type="SAM" id="SignalP"/>
    </source>
</evidence>
<dbReference type="InterPro" id="IPR020018">
    <property type="entry name" value="Motility-assoc_lipoprot_GldH"/>
</dbReference>
<keyword evidence="2" id="KW-0449">Lipoprotein</keyword>
<dbReference type="AlphaFoldDB" id="A0A9E6ZNT3"/>
<gene>
    <name evidence="2" type="ORF">MQE35_09365</name>
</gene>
<name>A0A9E6ZNT3_9FLAO</name>
<dbReference type="PROSITE" id="PS51257">
    <property type="entry name" value="PROKAR_LIPOPROTEIN"/>
    <property type="match status" value="1"/>
</dbReference>
<dbReference type="Pfam" id="PF14109">
    <property type="entry name" value="GldH_lipo"/>
    <property type="match status" value="1"/>
</dbReference>
<proteinExistence type="predicted"/>
<feature type="chain" id="PRO_5038506986" evidence="1">
    <location>
        <begin position="25"/>
        <end position="158"/>
    </location>
</feature>
<feature type="signal peptide" evidence="1">
    <location>
        <begin position="1"/>
        <end position="24"/>
    </location>
</feature>
<sequence>MLNKTIILLLVVLFFSCNSNTFFAEYHNIENGWHKNNKIDFSFKTPDTINKYDIFIHLRNNEKYPFSNIFLIANMSLPNNEIISDTLEYKMAEANGNWLGEGFSLKESKLWYKENVTFPAEGECKLTIEHAMRKNGEIAGLEVLQGITDVGITIENKK</sequence>
<keyword evidence="1" id="KW-0732">Signal</keyword>